<accession>A0ABN2M6J6</accession>
<comment type="caution">
    <text evidence="6">The sequence shown here is derived from an EMBL/GenBank/DDBJ whole genome shotgun (WGS) entry which is preliminary data.</text>
</comment>
<dbReference type="CDD" id="cd18692">
    <property type="entry name" value="PIN_VapC-like"/>
    <property type="match status" value="1"/>
</dbReference>
<evidence type="ECO:0000256" key="1">
    <source>
        <dbReference type="ARBA" id="ARBA00022722"/>
    </source>
</evidence>
<proteinExistence type="predicted"/>
<reference evidence="6 7" key="1">
    <citation type="journal article" date="2019" name="Int. J. Syst. Evol. Microbiol.">
        <title>The Global Catalogue of Microorganisms (GCM) 10K type strain sequencing project: providing services to taxonomists for standard genome sequencing and annotation.</title>
        <authorList>
            <consortium name="The Broad Institute Genomics Platform"/>
            <consortium name="The Broad Institute Genome Sequencing Center for Infectious Disease"/>
            <person name="Wu L."/>
            <person name="Ma J."/>
        </authorList>
    </citation>
    <scope>NUCLEOTIDE SEQUENCE [LARGE SCALE GENOMIC DNA]</scope>
    <source>
        <strain evidence="6 7">JCM 14322</strain>
    </source>
</reference>
<dbReference type="Gene3D" id="3.40.50.1010">
    <property type="entry name" value="5'-nuclease"/>
    <property type="match status" value="1"/>
</dbReference>
<evidence type="ECO:0000259" key="5">
    <source>
        <dbReference type="Pfam" id="PF01850"/>
    </source>
</evidence>
<evidence type="ECO:0000256" key="4">
    <source>
        <dbReference type="ARBA" id="ARBA00022842"/>
    </source>
</evidence>
<gene>
    <name evidence="6" type="ORF">GCM10009749_15790</name>
</gene>
<protein>
    <submittedName>
        <fullName evidence="6">PIN domain-containing protein</fullName>
    </submittedName>
</protein>
<keyword evidence="4" id="KW-0460">Magnesium</keyword>
<dbReference type="InterPro" id="IPR002716">
    <property type="entry name" value="PIN_dom"/>
</dbReference>
<evidence type="ECO:0000313" key="7">
    <source>
        <dbReference type="Proteomes" id="UP001500002"/>
    </source>
</evidence>
<dbReference type="RefSeq" id="WP_344295211.1">
    <property type="nucleotide sequence ID" value="NZ_BAAANJ010000005.1"/>
</dbReference>
<dbReference type="EMBL" id="BAAANJ010000005">
    <property type="protein sequence ID" value="GAA1808256.1"/>
    <property type="molecule type" value="Genomic_DNA"/>
</dbReference>
<evidence type="ECO:0000313" key="6">
    <source>
        <dbReference type="EMBL" id="GAA1808256.1"/>
    </source>
</evidence>
<keyword evidence="7" id="KW-1185">Reference proteome</keyword>
<evidence type="ECO:0000256" key="2">
    <source>
        <dbReference type="ARBA" id="ARBA00022723"/>
    </source>
</evidence>
<organism evidence="6 7">
    <name type="scientific">Agromyces neolithicus</name>
    <dbReference type="NCBI Taxonomy" id="269420"/>
    <lineage>
        <taxon>Bacteria</taxon>
        <taxon>Bacillati</taxon>
        <taxon>Actinomycetota</taxon>
        <taxon>Actinomycetes</taxon>
        <taxon>Micrococcales</taxon>
        <taxon>Microbacteriaceae</taxon>
        <taxon>Agromyces</taxon>
    </lineage>
</organism>
<dbReference type="Proteomes" id="UP001500002">
    <property type="component" value="Unassembled WGS sequence"/>
</dbReference>
<keyword evidence="3" id="KW-0378">Hydrolase</keyword>
<name>A0ABN2M6J6_9MICO</name>
<dbReference type="Pfam" id="PF01850">
    <property type="entry name" value="PIN"/>
    <property type="match status" value="1"/>
</dbReference>
<keyword evidence="2" id="KW-0479">Metal-binding</keyword>
<dbReference type="InterPro" id="IPR029060">
    <property type="entry name" value="PIN-like_dom_sf"/>
</dbReference>
<sequence length="139" mass="15572">MRYEFVDTNVLLYAYDVSAGERHGRARELVSRLGRERTGVLSVQVLQEFTVNATRKIAQPISPESARDRVRALSMWHVHAPTAADVIAASEIAEQSQLSFWDAMIVRSATQTNCSVLWTEDLNHSQRVSGVEVRNPFSG</sequence>
<dbReference type="SUPFAM" id="SSF88723">
    <property type="entry name" value="PIN domain-like"/>
    <property type="match status" value="1"/>
</dbReference>
<keyword evidence="1" id="KW-0540">Nuclease</keyword>
<feature type="domain" description="PIN" evidence="5">
    <location>
        <begin position="5"/>
        <end position="125"/>
    </location>
</feature>
<evidence type="ECO:0000256" key="3">
    <source>
        <dbReference type="ARBA" id="ARBA00022801"/>
    </source>
</evidence>